<dbReference type="AlphaFoldDB" id="A0A9W7G0R3"/>
<dbReference type="GO" id="GO:0005739">
    <property type="term" value="C:mitochondrion"/>
    <property type="evidence" value="ECO:0007669"/>
    <property type="project" value="TreeGrafter"/>
</dbReference>
<feature type="region of interest" description="Disordered" evidence="4">
    <location>
        <begin position="1"/>
        <end position="21"/>
    </location>
</feature>
<dbReference type="Pfam" id="PF00166">
    <property type="entry name" value="Cpn10"/>
    <property type="match status" value="1"/>
</dbReference>
<dbReference type="InterPro" id="IPR011032">
    <property type="entry name" value="GroES-like_sf"/>
</dbReference>
<dbReference type="EMBL" id="BRYA01000648">
    <property type="protein sequence ID" value="GMI27763.1"/>
    <property type="molecule type" value="Genomic_DNA"/>
</dbReference>
<dbReference type="PRINTS" id="PR00297">
    <property type="entry name" value="CHAPERONIN10"/>
</dbReference>
<dbReference type="PANTHER" id="PTHR10772">
    <property type="entry name" value="10 KDA HEAT SHOCK PROTEIN"/>
    <property type="match status" value="1"/>
</dbReference>
<organism evidence="5 6">
    <name type="scientific">Triparma columacea</name>
    <dbReference type="NCBI Taxonomy" id="722753"/>
    <lineage>
        <taxon>Eukaryota</taxon>
        <taxon>Sar</taxon>
        <taxon>Stramenopiles</taxon>
        <taxon>Ochrophyta</taxon>
        <taxon>Bolidophyceae</taxon>
        <taxon>Parmales</taxon>
        <taxon>Triparmaceae</taxon>
        <taxon>Triparma</taxon>
    </lineage>
</organism>
<evidence type="ECO:0000313" key="6">
    <source>
        <dbReference type="Proteomes" id="UP001165065"/>
    </source>
</evidence>
<dbReference type="SUPFAM" id="SSF50129">
    <property type="entry name" value="GroES-like"/>
    <property type="match status" value="1"/>
</dbReference>
<evidence type="ECO:0000256" key="2">
    <source>
        <dbReference type="ARBA" id="ARBA00023186"/>
    </source>
</evidence>
<evidence type="ECO:0000256" key="4">
    <source>
        <dbReference type="SAM" id="MobiDB-lite"/>
    </source>
</evidence>
<dbReference type="OrthoDB" id="184876at2759"/>
<dbReference type="Proteomes" id="UP001165065">
    <property type="component" value="Unassembled WGS sequence"/>
</dbReference>
<proteinExistence type="inferred from homology"/>
<dbReference type="CDD" id="cd00320">
    <property type="entry name" value="cpn10"/>
    <property type="match status" value="1"/>
</dbReference>
<evidence type="ECO:0000256" key="3">
    <source>
        <dbReference type="RuleBase" id="RU003479"/>
    </source>
</evidence>
<dbReference type="Gene3D" id="2.30.33.40">
    <property type="entry name" value="GroES chaperonin"/>
    <property type="match status" value="1"/>
</dbReference>
<accession>A0A9W7G0R3</accession>
<dbReference type="SMART" id="SM00883">
    <property type="entry name" value="Cpn10"/>
    <property type="match status" value="1"/>
</dbReference>
<comment type="similarity">
    <text evidence="1 3">Belongs to the GroES chaperonin family.</text>
</comment>
<sequence length="133" mass="14070">MTSLGDGARANPNKGGRGIGRMELSDDALTAKTLYDMVLVERIQPPETTDTGLYKPEEEQPKLHLAKVLSVGPGREEENGILAAMPTIAVGDTVVVKNPWGIGPKDEETVDGRKLSYARGVDIAGVVKGGVTD</sequence>
<dbReference type="GO" id="GO:0044183">
    <property type="term" value="F:protein folding chaperone"/>
    <property type="evidence" value="ECO:0007669"/>
    <property type="project" value="InterPro"/>
</dbReference>
<evidence type="ECO:0000256" key="1">
    <source>
        <dbReference type="ARBA" id="ARBA00006975"/>
    </source>
</evidence>
<evidence type="ECO:0000313" key="5">
    <source>
        <dbReference type="EMBL" id="GMI27763.1"/>
    </source>
</evidence>
<dbReference type="InterPro" id="IPR020818">
    <property type="entry name" value="Chaperonin_GroES"/>
</dbReference>
<dbReference type="GO" id="GO:0046872">
    <property type="term" value="F:metal ion binding"/>
    <property type="evidence" value="ECO:0007669"/>
    <property type="project" value="TreeGrafter"/>
</dbReference>
<dbReference type="GO" id="GO:0051087">
    <property type="term" value="F:protein-folding chaperone binding"/>
    <property type="evidence" value="ECO:0007669"/>
    <property type="project" value="TreeGrafter"/>
</dbReference>
<protein>
    <submittedName>
        <fullName evidence="5">Uncharacterized protein</fullName>
    </submittedName>
</protein>
<dbReference type="PANTHER" id="PTHR10772:SF63">
    <property type="entry name" value="20 KDA CHAPERONIN, CHLOROPLASTIC"/>
    <property type="match status" value="1"/>
</dbReference>
<reference evidence="6" key="1">
    <citation type="journal article" date="2023" name="Commun. Biol.">
        <title>Genome analysis of Parmales, the sister group of diatoms, reveals the evolutionary specialization of diatoms from phago-mixotrophs to photoautotrophs.</title>
        <authorList>
            <person name="Ban H."/>
            <person name="Sato S."/>
            <person name="Yoshikawa S."/>
            <person name="Yamada K."/>
            <person name="Nakamura Y."/>
            <person name="Ichinomiya M."/>
            <person name="Sato N."/>
            <person name="Blanc-Mathieu R."/>
            <person name="Endo H."/>
            <person name="Kuwata A."/>
            <person name="Ogata H."/>
        </authorList>
    </citation>
    <scope>NUCLEOTIDE SEQUENCE [LARGE SCALE GENOMIC DNA]</scope>
</reference>
<dbReference type="GO" id="GO:0005524">
    <property type="term" value="F:ATP binding"/>
    <property type="evidence" value="ECO:0007669"/>
    <property type="project" value="InterPro"/>
</dbReference>
<name>A0A9W7G0R3_9STRA</name>
<keyword evidence="6" id="KW-1185">Reference proteome</keyword>
<dbReference type="GO" id="GO:0051082">
    <property type="term" value="F:unfolded protein binding"/>
    <property type="evidence" value="ECO:0007669"/>
    <property type="project" value="TreeGrafter"/>
</dbReference>
<comment type="caution">
    <text evidence="5">The sequence shown here is derived from an EMBL/GenBank/DDBJ whole genome shotgun (WGS) entry which is preliminary data.</text>
</comment>
<dbReference type="InterPro" id="IPR037124">
    <property type="entry name" value="Chaperonin_GroES_sf"/>
</dbReference>
<gene>
    <name evidence="5" type="ORF">TrCOL_g12373</name>
</gene>
<keyword evidence="2 3" id="KW-0143">Chaperone</keyword>